<accession>A0A7C8I624</accession>
<keyword evidence="4" id="KW-1185">Reference proteome</keyword>
<keyword evidence="2" id="KW-0812">Transmembrane</keyword>
<keyword evidence="2" id="KW-0472">Membrane</keyword>
<evidence type="ECO:0000313" key="3">
    <source>
        <dbReference type="EMBL" id="KAF2871709.1"/>
    </source>
</evidence>
<reference evidence="3 4" key="1">
    <citation type="submission" date="2020-01" db="EMBL/GenBank/DDBJ databases">
        <authorList>
            <consortium name="DOE Joint Genome Institute"/>
            <person name="Haridas S."/>
            <person name="Albert R."/>
            <person name="Binder M."/>
            <person name="Bloem J."/>
            <person name="Labutti K."/>
            <person name="Salamov A."/>
            <person name="Andreopoulos B."/>
            <person name="Baker S.E."/>
            <person name="Barry K."/>
            <person name="Bills G."/>
            <person name="Bluhm B.H."/>
            <person name="Cannon C."/>
            <person name="Castanera R."/>
            <person name="Culley D.E."/>
            <person name="Daum C."/>
            <person name="Ezra D."/>
            <person name="Gonzalez J.B."/>
            <person name="Henrissat B."/>
            <person name="Kuo A."/>
            <person name="Liang C."/>
            <person name="Lipzen A."/>
            <person name="Lutzoni F."/>
            <person name="Magnuson J."/>
            <person name="Mondo S."/>
            <person name="Nolan M."/>
            <person name="Ohm R."/>
            <person name="Pangilinan J."/>
            <person name="Park H.-J.H."/>
            <person name="Ramirez L."/>
            <person name="Alfaro M."/>
            <person name="Sun H."/>
            <person name="Tritt A."/>
            <person name="Yoshinaga Y."/>
            <person name="Zwiers L.-H.L."/>
            <person name="Turgeon B.G."/>
            <person name="Goodwin S.B."/>
            <person name="Spatafora J.W."/>
            <person name="Crous P.W."/>
            <person name="Grigoriev I.V."/>
        </authorList>
    </citation>
    <scope>NUCLEOTIDE SEQUENCE [LARGE SCALE GENOMIC DNA]</scope>
    <source>
        <strain evidence="3 4">CBS 611.86</strain>
    </source>
</reference>
<name>A0A7C8I624_9PLEO</name>
<evidence type="ECO:0000256" key="1">
    <source>
        <dbReference type="SAM" id="MobiDB-lite"/>
    </source>
</evidence>
<feature type="transmembrane region" description="Helical" evidence="2">
    <location>
        <begin position="12"/>
        <end position="30"/>
    </location>
</feature>
<feature type="transmembrane region" description="Helical" evidence="2">
    <location>
        <begin position="117"/>
        <end position="139"/>
    </location>
</feature>
<dbReference type="Proteomes" id="UP000481861">
    <property type="component" value="Unassembled WGS sequence"/>
</dbReference>
<dbReference type="OrthoDB" id="3796171at2759"/>
<keyword evidence="2" id="KW-1133">Transmembrane helix</keyword>
<feature type="compositionally biased region" description="Low complexity" evidence="1">
    <location>
        <begin position="295"/>
        <end position="317"/>
    </location>
</feature>
<evidence type="ECO:0000313" key="4">
    <source>
        <dbReference type="Proteomes" id="UP000481861"/>
    </source>
</evidence>
<dbReference type="EMBL" id="JAADJZ010000011">
    <property type="protein sequence ID" value="KAF2871709.1"/>
    <property type="molecule type" value="Genomic_DNA"/>
</dbReference>
<feature type="region of interest" description="Disordered" evidence="1">
    <location>
        <begin position="291"/>
        <end position="317"/>
    </location>
</feature>
<gene>
    <name evidence="3" type="ORF">BDV95DRAFT_572627</name>
</gene>
<feature type="transmembrane region" description="Helical" evidence="2">
    <location>
        <begin position="194"/>
        <end position="214"/>
    </location>
</feature>
<dbReference type="AlphaFoldDB" id="A0A7C8I624"/>
<protein>
    <submittedName>
        <fullName evidence="3">Uncharacterized protein</fullName>
    </submittedName>
</protein>
<comment type="caution">
    <text evidence="3">The sequence shown here is derived from an EMBL/GenBank/DDBJ whole genome shotgun (WGS) entry which is preliminary data.</text>
</comment>
<feature type="transmembrane region" description="Helical" evidence="2">
    <location>
        <begin position="77"/>
        <end position="105"/>
    </location>
</feature>
<organism evidence="3 4">
    <name type="scientific">Massariosphaeria phaeospora</name>
    <dbReference type="NCBI Taxonomy" id="100035"/>
    <lineage>
        <taxon>Eukaryota</taxon>
        <taxon>Fungi</taxon>
        <taxon>Dikarya</taxon>
        <taxon>Ascomycota</taxon>
        <taxon>Pezizomycotina</taxon>
        <taxon>Dothideomycetes</taxon>
        <taxon>Pleosporomycetidae</taxon>
        <taxon>Pleosporales</taxon>
        <taxon>Pleosporales incertae sedis</taxon>
        <taxon>Massariosphaeria</taxon>
    </lineage>
</organism>
<evidence type="ECO:0000256" key="2">
    <source>
        <dbReference type="SAM" id="Phobius"/>
    </source>
</evidence>
<sequence length="317" mass="34581">MGNLNGIRTAWLIAPPMLLLLPLSIILVILERIPHTLLLAQAVRNWRTGDRTLSLSSTPTDSPSSSPSTDIILHINYAPALAILGVGAAAYTISVLSICAIWELRRQEGAAAHQRKWAWVTLVLNLAVGAASAAVLAWASVLQSGEDKWRGYEDVGKAGERRFTTETWVCQIKQLDPQQDWAGPACGLAKATRFTLIPLALSSALVIACTWILVNDRGGVKWLFGSKGRYGAFPDAFELAPPGQHVMPMAPQYLQMPMAPQYQMPMAPQQQYPSHGQLVYAQPQQFGMVPPPQLVPAQPQHQQQLSPGGQKQRVVFG</sequence>
<proteinExistence type="predicted"/>